<sequence length="476" mass="53947">MKSNPEPPYNDNNISVSIYTGLISDDGDTCDNKSCGKEGGNIVIRSRISQKYSSPDLMASLRTVITRHFIPQRRRSRKSWKSFLLCTALATVVIVVQLHSGWFEKHFLQTDFSRGFSYPANLDNFSEVVRRFRERGGNTLGFSPEPINPAYSHVSFLQRADGFVSKGPVGLLIVVKSATSNYKKRKAIRKTWGDVHFLKQNSLGAGLPTKVVFICGIPDDHAWSELFSEEDHHGDIILAQFQDTYGNNTFKTMLAMRWATEVVSSYKYLMIVDDDMYVNPSNVISFVQEDIPNMKVQTLHSNLSGAPAFYQVKETSGDNGHSAELNTLEGRPLIMGELWLDSLPFRNMIGPGSKWSVKIEEYPFSYFPPYIAGGATLFDSDTVANLYYASFFTRHFWIDDVFIGIIAYKLGITLTHSEYIDSSYRTHPSLKRMRDNFDKMLALHGLQCPEQLVELWSTLDMESLSDCYYLTNSNSM</sequence>
<keyword evidence="6 10" id="KW-0735">Signal-anchor</keyword>
<gene>
    <name evidence="11" type="ORF">Ocin01_10185</name>
</gene>
<comment type="caution">
    <text evidence="11">The sequence shown here is derived from an EMBL/GenBank/DDBJ whole genome shotgun (WGS) entry which is preliminary data.</text>
</comment>
<feature type="transmembrane region" description="Helical" evidence="10">
    <location>
        <begin position="83"/>
        <end position="103"/>
    </location>
</feature>
<keyword evidence="7 10" id="KW-1133">Transmembrane helix</keyword>
<dbReference type="Proteomes" id="UP000094527">
    <property type="component" value="Unassembled WGS sequence"/>
</dbReference>
<evidence type="ECO:0000256" key="9">
    <source>
        <dbReference type="ARBA" id="ARBA00023136"/>
    </source>
</evidence>
<dbReference type="PANTHER" id="PTHR11214">
    <property type="entry name" value="BETA-1,3-N-ACETYLGLUCOSAMINYLTRANSFERASE"/>
    <property type="match status" value="1"/>
</dbReference>
<dbReference type="Gene3D" id="3.90.550.50">
    <property type="match status" value="1"/>
</dbReference>
<comment type="similarity">
    <text evidence="2 10">Belongs to the glycosyltransferase 31 family.</text>
</comment>
<comment type="subcellular location">
    <subcellularLocation>
        <location evidence="1 10">Golgi apparatus membrane</location>
        <topology evidence="1 10">Single-pass type II membrane protein</topology>
    </subcellularLocation>
</comment>
<evidence type="ECO:0000256" key="4">
    <source>
        <dbReference type="ARBA" id="ARBA00022679"/>
    </source>
</evidence>
<accession>A0A1D2MUA2</accession>
<dbReference type="PANTHER" id="PTHR11214:SF349">
    <property type="entry name" value="BETA-1,3-GALACTOSYLTRANSFERASE BRN"/>
    <property type="match status" value="1"/>
</dbReference>
<dbReference type="EMBL" id="LJIJ01000535">
    <property type="protein sequence ID" value="ODM96502.1"/>
    <property type="molecule type" value="Genomic_DNA"/>
</dbReference>
<protein>
    <recommendedName>
        <fullName evidence="10">Hexosyltransferase</fullName>
        <ecNumber evidence="10">2.4.1.-</ecNumber>
    </recommendedName>
</protein>
<dbReference type="EC" id="2.4.1.-" evidence="10"/>
<dbReference type="InterPro" id="IPR002659">
    <property type="entry name" value="Glyco_trans_31"/>
</dbReference>
<evidence type="ECO:0000313" key="12">
    <source>
        <dbReference type="Proteomes" id="UP000094527"/>
    </source>
</evidence>
<dbReference type="OMA" id="THSEYID"/>
<keyword evidence="9 10" id="KW-0472">Membrane</keyword>
<evidence type="ECO:0000256" key="3">
    <source>
        <dbReference type="ARBA" id="ARBA00022676"/>
    </source>
</evidence>
<evidence type="ECO:0000256" key="1">
    <source>
        <dbReference type="ARBA" id="ARBA00004323"/>
    </source>
</evidence>
<reference evidence="11 12" key="1">
    <citation type="journal article" date="2016" name="Genome Biol. Evol.">
        <title>Gene Family Evolution Reflects Adaptation to Soil Environmental Stressors in the Genome of the Collembolan Orchesella cincta.</title>
        <authorList>
            <person name="Faddeeva-Vakhrusheva A."/>
            <person name="Derks M.F."/>
            <person name="Anvar S.Y."/>
            <person name="Agamennone V."/>
            <person name="Suring W."/>
            <person name="Smit S."/>
            <person name="van Straalen N.M."/>
            <person name="Roelofs D."/>
        </authorList>
    </citation>
    <scope>NUCLEOTIDE SEQUENCE [LARGE SCALE GENOMIC DNA]</scope>
    <source>
        <tissue evidence="11">Mixed pool</tissue>
    </source>
</reference>
<evidence type="ECO:0000256" key="5">
    <source>
        <dbReference type="ARBA" id="ARBA00022692"/>
    </source>
</evidence>
<keyword evidence="12" id="KW-1185">Reference proteome</keyword>
<evidence type="ECO:0000256" key="8">
    <source>
        <dbReference type="ARBA" id="ARBA00023034"/>
    </source>
</evidence>
<dbReference type="GO" id="GO:0016758">
    <property type="term" value="F:hexosyltransferase activity"/>
    <property type="evidence" value="ECO:0007669"/>
    <property type="project" value="InterPro"/>
</dbReference>
<proteinExistence type="inferred from homology"/>
<keyword evidence="4 11" id="KW-0808">Transferase</keyword>
<dbReference type="GO" id="GO:0008194">
    <property type="term" value="F:UDP-glycosyltransferase activity"/>
    <property type="evidence" value="ECO:0007669"/>
    <property type="project" value="TreeGrafter"/>
</dbReference>
<dbReference type="GO" id="GO:0006493">
    <property type="term" value="P:protein O-linked glycosylation"/>
    <property type="evidence" value="ECO:0007669"/>
    <property type="project" value="TreeGrafter"/>
</dbReference>
<dbReference type="GO" id="GO:0000139">
    <property type="term" value="C:Golgi membrane"/>
    <property type="evidence" value="ECO:0007669"/>
    <property type="project" value="UniProtKB-SubCell"/>
</dbReference>
<evidence type="ECO:0000256" key="10">
    <source>
        <dbReference type="RuleBase" id="RU363063"/>
    </source>
</evidence>
<keyword evidence="5 10" id="KW-0812">Transmembrane</keyword>
<name>A0A1D2MUA2_ORCCI</name>
<keyword evidence="8 10" id="KW-0333">Golgi apparatus</keyword>
<organism evidence="11 12">
    <name type="scientific">Orchesella cincta</name>
    <name type="common">Springtail</name>
    <name type="synonym">Podura cincta</name>
    <dbReference type="NCBI Taxonomy" id="48709"/>
    <lineage>
        <taxon>Eukaryota</taxon>
        <taxon>Metazoa</taxon>
        <taxon>Ecdysozoa</taxon>
        <taxon>Arthropoda</taxon>
        <taxon>Hexapoda</taxon>
        <taxon>Collembola</taxon>
        <taxon>Entomobryomorpha</taxon>
        <taxon>Entomobryoidea</taxon>
        <taxon>Orchesellidae</taxon>
        <taxon>Orchesellinae</taxon>
        <taxon>Orchesella</taxon>
    </lineage>
</organism>
<evidence type="ECO:0000256" key="2">
    <source>
        <dbReference type="ARBA" id="ARBA00008661"/>
    </source>
</evidence>
<keyword evidence="3 10" id="KW-0328">Glycosyltransferase</keyword>
<dbReference type="Pfam" id="PF01762">
    <property type="entry name" value="Galactosyl_T"/>
    <property type="match status" value="2"/>
</dbReference>
<dbReference type="AlphaFoldDB" id="A0A1D2MUA2"/>
<dbReference type="OrthoDB" id="5957813at2759"/>
<evidence type="ECO:0000256" key="6">
    <source>
        <dbReference type="ARBA" id="ARBA00022968"/>
    </source>
</evidence>
<evidence type="ECO:0000256" key="7">
    <source>
        <dbReference type="ARBA" id="ARBA00022989"/>
    </source>
</evidence>
<dbReference type="STRING" id="48709.A0A1D2MUA2"/>
<evidence type="ECO:0000313" key="11">
    <source>
        <dbReference type="EMBL" id="ODM96502.1"/>
    </source>
</evidence>